<keyword evidence="7" id="KW-1185">Reference proteome</keyword>
<evidence type="ECO:0000313" key="7">
    <source>
        <dbReference type="Proteomes" id="UP000265663"/>
    </source>
</evidence>
<dbReference type="PANTHER" id="PTHR11360">
    <property type="entry name" value="MONOCARBOXYLATE TRANSPORTER"/>
    <property type="match status" value="1"/>
</dbReference>
<dbReference type="GO" id="GO:0016020">
    <property type="term" value="C:membrane"/>
    <property type="evidence" value="ECO:0007669"/>
    <property type="project" value="UniProtKB-SubCell"/>
</dbReference>
<feature type="transmembrane region" description="Helical" evidence="4">
    <location>
        <begin position="437"/>
        <end position="456"/>
    </location>
</feature>
<proteinExistence type="inferred from homology"/>
<feature type="compositionally biased region" description="Basic and acidic residues" evidence="3">
    <location>
        <begin position="23"/>
        <end position="38"/>
    </location>
</feature>
<feature type="compositionally biased region" description="Basic and acidic residues" evidence="3">
    <location>
        <begin position="49"/>
        <end position="61"/>
    </location>
</feature>
<gene>
    <name evidence="6" type="ORF">GMOD_00006667</name>
</gene>
<evidence type="ECO:0000256" key="3">
    <source>
        <dbReference type="SAM" id="MobiDB-lite"/>
    </source>
</evidence>
<dbReference type="InterPro" id="IPR036259">
    <property type="entry name" value="MFS_trans_sf"/>
</dbReference>
<comment type="subcellular location">
    <subcellularLocation>
        <location evidence="1">Membrane</location>
        <topology evidence="1">Multi-pass membrane protein</topology>
    </subcellularLocation>
</comment>
<dbReference type="InterPro" id="IPR050327">
    <property type="entry name" value="Proton-linked_MCT"/>
</dbReference>
<accession>A0A3M7MAI5</accession>
<dbReference type="EMBL" id="KE747827">
    <property type="protein sequence ID" value="RMZ71543.1"/>
    <property type="molecule type" value="Genomic_DNA"/>
</dbReference>
<keyword evidence="4" id="KW-0472">Membrane</keyword>
<evidence type="ECO:0000313" key="6">
    <source>
        <dbReference type="EMBL" id="RMZ71543.1"/>
    </source>
</evidence>
<sequence length="501" mass="55061">MDPIANPLPVQIQNENAPSMSDSRTHAEPEEIWEDLRRTVSRMTGRSKTASETKQSTHQEMEVQSQARTRSHRTRTLDELGGGEEESGIPIVDAEDDFPEGGLRAWLVVASACLMLFPSFGFMVSIGTLQDYWGQNQLKHMSARDIGWIPSVFVYLSLALGIWVGPLFDRYGPRWIALLGSVAFLLMIFLLAECNTSWQMLLCCGVLGGFSGAMLTTTSLAVVAHWFKERRGLTQGIAMMGSSAGGLTIPLVLRTTLPKYGYAWSLRILGFAFTFCFIIGNILMKARIPPSAAAKNQAIISFSIYADLRLSLFTLTVFGFEVVLFGGLGIIPTYATLSTDFPPDTGFYLISVLNGVSCLGRILPGYAADKIGRFNTLFVMIIFTLVWMLVLWLPLGTQSLPALYAFAALFGFGTGSWMALTPACVGQLCRAEEFGRYYGSMYFIASLATLVCIPISGELVETVGPQPMVAFFCAILGLSLISFVFSRWACVGRRWTLKVKV</sequence>
<dbReference type="GO" id="GO:0022857">
    <property type="term" value="F:transmembrane transporter activity"/>
    <property type="evidence" value="ECO:0007669"/>
    <property type="project" value="InterPro"/>
</dbReference>
<feature type="transmembrane region" description="Helical" evidence="4">
    <location>
        <begin position="198"/>
        <end position="224"/>
    </location>
</feature>
<feature type="transmembrane region" description="Helical" evidence="4">
    <location>
        <begin position="265"/>
        <end position="284"/>
    </location>
</feature>
<dbReference type="Proteomes" id="UP000265663">
    <property type="component" value="Unassembled WGS sequence"/>
</dbReference>
<protein>
    <submittedName>
        <fullName evidence="6">Mfs monocarboxylate transporter</fullName>
    </submittedName>
</protein>
<dbReference type="SUPFAM" id="SSF103473">
    <property type="entry name" value="MFS general substrate transporter"/>
    <property type="match status" value="1"/>
</dbReference>
<dbReference type="PANTHER" id="PTHR11360:SF230">
    <property type="entry name" value="MONOCARBOXYLATE TRANSPORTER, PUTATIVE (AFU_ORTHOLOGUE AFUA_2G12790)-RELATED"/>
    <property type="match status" value="1"/>
</dbReference>
<feature type="compositionally biased region" description="Polar residues" evidence="3">
    <location>
        <begin position="11"/>
        <end position="22"/>
    </location>
</feature>
<keyword evidence="4" id="KW-0812">Transmembrane</keyword>
<feature type="transmembrane region" description="Helical" evidence="4">
    <location>
        <begin position="346"/>
        <end position="364"/>
    </location>
</feature>
<evidence type="ECO:0000256" key="4">
    <source>
        <dbReference type="SAM" id="Phobius"/>
    </source>
</evidence>
<evidence type="ECO:0000259" key="5">
    <source>
        <dbReference type="PROSITE" id="PS50850"/>
    </source>
</evidence>
<feature type="compositionally biased region" description="Acidic residues" evidence="3">
    <location>
        <begin position="81"/>
        <end position="90"/>
    </location>
</feature>
<dbReference type="Gene3D" id="1.20.1250.20">
    <property type="entry name" value="MFS general substrate transporter like domains"/>
    <property type="match status" value="1"/>
</dbReference>
<dbReference type="InterPro" id="IPR011701">
    <property type="entry name" value="MFS"/>
</dbReference>
<feature type="transmembrane region" description="Helical" evidence="4">
    <location>
        <begin position="175"/>
        <end position="192"/>
    </location>
</feature>
<dbReference type="InterPro" id="IPR020846">
    <property type="entry name" value="MFS_dom"/>
</dbReference>
<feature type="transmembrane region" description="Helical" evidence="4">
    <location>
        <begin position="310"/>
        <end position="334"/>
    </location>
</feature>
<feature type="region of interest" description="Disordered" evidence="3">
    <location>
        <begin position="1"/>
        <end position="90"/>
    </location>
</feature>
<dbReference type="AlphaFoldDB" id="A0A3M7MAI5"/>
<feature type="transmembrane region" description="Helical" evidence="4">
    <location>
        <begin position="105"/>
        <end position="126"/>
    </location>
</feature>
<comment type="similarity">
    <text evidence="2">Belongs to the major facilitator superfamily. Monocarboxylate porter (TC 2.A.1.13) family.</text>
</comment>
<feature type="transmembrane region" description="Helical" evidence="4">
    <location>
        <begin position="401"/>
        <end position="425"/>
    </location>
</feature>
<reference evidence="6 7" key="1">
    <citation type="journal article" date="2014" name="PLoS ONE">
        <title>De novo Genome Assembly of the Fungal Plant Pathogen Pyrenophora semeniperda.</title>
        <authorList>
            <person name="Soliai M.M."/>
            <person name="Meyer S.E."/>
            <person name="Udall J.A."/>
            <person name="Elzinga D.E."/>
            <person name="Hermansen R.A."/>
            <person name="Bodily P.M."/>
            <person name="Hart A.A."/>
            <person name="Coleman C.E."/>
        </authorList>
    </citation>
    <scope>NUCLEOTIDE SEQUENCE [LARGE SCALE GENOMIC DNA]</scope>
    <source>
        <strain evidence="6 7">CCB06</strain>
        <tissue evidence="6">Mycelium</tissue>
    </source>
</reference>
<evidence type="ECO:0000256" key="1">
    <source>
        <dbReference type="ARBA" id="ARBA00004141"/>
    </source>
</evidence>
<keyword evidence="4" id="KW-1133">Transmembrane helix</keyword>
<feature type="transmembrane region" description="Helical" evidence="4">
    <location>
        <begin position="146"/>
        <end position="168"/>
    </location>
</feature>
<organism evidence="6 7">
    <name type="scientific">Pyrenophora seminiperda CCB06</name>
    <dbReference type="NCBI Taxonomy" id="1302712"/>
    <lineage>
        <taxon>Eukaryota</taxon>
        <taxon>Fungi</taxon>
        <taxon>Dikarya</taxon>
        <taxon>Ascomycota</taxon>
        <taxon>Pezizomycotina</taxon>
        <taxon>Dothideomycetes</taxon>
        <taxon>Pleosporomycetidae</taxon>
        <taxon>Pleosporales</taxon>
        <taxon>Pleosporineae</taxon>
        <taxon>Pleosporaceae</taxon>
        <taxon>Pyrenophora</taxon>
    </lineage>
</organism>
<dbReference type="PROSITE" id="PS50850">
    <property type="entry name" value="MFS"/>
    <property type="match status" value="1"/>
</dbReference>
<evidence type="ECO:0000256" key="2">
    <source>
        <dbReference type="ARBA" id="ARBA00006727"/>
    </source>
</evidence>
<feature type="transmembrane region" description="Helical" evidence="4">
    <location>
        <begin position="468"/>
        <end position="490"/>
    </location>
</feature>
<dbReference type="OrthoDB" id="6499973at2759"/>
<dbReference type="Pfam" id="PF07690">
    <property type="entry name" value="MFS_1"/>
    <property type="match status" value="1"/>
</dbReference>
<name>A0A3M7MAI5_9PLEO</name>
<feature type="domain" description="Major facilitator superfamily (MFS) profile" evidence="5">
    <location>
        <begin position="104"/>
        <end position="494"/>
    </location>
</feature>
<feature type="transmembrane region" description="Helical" evidence="4">
    <location>
        <begin position="376"/>
        <end position="395"/>
    </location>
</feature>